<feature type="region of interest" description="Disordered" evidence="1">
    <location>
        <begin position="288"/>
        <end position="326"/>
    </location>
</feature>
<proteinExistence type="predicted"/>
<reference evidence="3 4" key="1">
    <citation type="submission" date="2018-08" db="EMBL/GenBank/DDBJ databases">
        <title>Genome and evolution of the arbuscular mycorrhizal fungus Diversispora epigaea (formerly Glomus versiforme) and its bacterial endosymbionts.</title>
        <authorList>
            <person name="Sun X."/>
            <person name="Fei Z."/>
            <person name="Harrison M."/>
        </authorList>
    </citation>
    <scope>NUCLEOTIDE SEQUENCE [LARGE SCALE GENOMIC DNA]</scope>
    <source>
        <strain evidence="3 4">IT104</strain>
    </source>
</reference>
<evidence type="ECO:0000256" key="1">
    <source>
        <dbReference type="SAM" id="MobiDB-lite"/>
    </source>
</evidence>
<feature type="compositionally biased region" description="Basic and acidic residues" evidence="1">
    <location>
        <begin position="363"/>
        <end position="386"/>
    </location>
</feature>
<sequence length="393" mass="45004">MTITEYQSDGFLGLVHGAGAVITFHNIIISIVLYKARKSYISNINKIILNLSFLIFLLFGFVAQNTPAWVDIYSCRFLFYMQSISSFSYRTALAFFLLWRLRQVGNSQMDKWASIILLSTRSIAHLAEYGFIRISVTRSVLRNICVVDLRKQFVPETISLCIDFLIDIYVTCRLIQVFRNANMNAAGLRESMSRKTKRTLFTAVMYWNFVRLAAAFGQNLMEVVNIATKRVNINVNRDWNATIAFFNVFFVILMSYVVTVDAEIVKVIEGDYQNKEGSSKFTSKFTSEKSSYSSSSTNRTAYKNTGSVSLPKYNAPNTPTSPQSNHDVSMKRLSFFEWTNLVLGFRHEKNHVQEFTQEEFEEIIERPTGRDPEKGEATNDPNRDSNIKNTTDV</sequence>
<keyword evidence="2" id="KW-1133">Transmembrane helix</keyword>
<feature type="transmembrane region" description="Helical" evidence="2">
    <location>
        <begin position="47"/>
        <end position="65"/>
    </location>
</feature>
<dbReference type="AlphaFoldDB" id="A0A397IX65"/>
<dbReference type="EMBL" id="PQFF01000144">
    <property type="protein sequence ID" value="RHZ78988.1"/>
    <property type="molecule type" value="Genomic_DNA"/>
</dbReference>
<evidence type="ECO:0000313" key="3">
    <source>
        <dbReference type="EMBL" id="RHZ78988.1"/>
    </source>
</evidence>
<evidence type="ECO:0000313" key="4">
    <source>
        <dbReference type="Proteomes" id="UP000266861"/>
    </source>
</evidence>
<feature type="region of interest" description="Disordered" evidence="1">
    <location>
        <begin position="362"/>
        <end position="393"/>
    </location>
</feature>
<feature type="compositionally biased region" description="Polar residues" evidence="1">
    <location>
        <begin position="298"/>
        <end position="308"/>
    </location>
</feature>
<dbReference type="Proteomes" id="UP000266861">
    <property type="component" value="Unassembled WGS sequence"/>
</dbReference>
<name>A0A397IX65_9GLOM</name>
<feature type="transmembrane region" description="Helical" evidence="2">
    <location>
        <begin position="12"/>
        <end position="35"/>
    </location>
</feature>
<keyword evidence="2" id="KW-0812">Transmembrane</keyword>
<protein>
    <recommendedName>
        <fullName evidence="5">G-protein coupled receptors family 1 profile domain-containing protein</fullName>
    </recommendedName>
</protein>
<dbReference type="OrthoDB" id="2416917at2759"/>
<gene>
    <name evidence="3" type="ORF">Glove_153g55</name>
</gene>
<comment type="caution">
    <text evidence="3">The sequence shown here is derived from an EMBL/GenBank/DDBJ whole genome shotgun (WGS) entry which is preliminary data.</text>
</comment>
<evidence type="ECO:0008006" key="5">
    <source>
        <dbReference type="Google" id="ProtNLM"/>
    </source>
</evidence>
<feature type="transmembrane region" description="Helical" evidence="2">
    <location>
        <begin position="77"/>
        <end position="99"/>
    </location>
</feature>
<evidence type="ECO:0000256" key="2">
    <source>
        <dbReference type="SAM" id="Phobius"/>
    </source>
</evidence>
<keyword evidence="4" id="KW-1185">Reference proteome</keyword>
<accession>A0A397IX65</accession>
<organism evidence="3 4">
    <name type="scientific">Diversispora epigaea</name>
    <dbReference type="NCBI Taxonomy" id="1348612"/>
    <lineage>
        <taxon>Eukaryota</taxon>
        <taxon>Fungi</taxon>
        <taxon>Fungi incertae sedis</taxon>
        <taxon>Mucoromycota</taxon>
        <taxon>Glomeromycotina</taxon>
        <taxon>Glomeromycetes</taxon>
        <taxon>Diversisporales</taxon>
        <taxon>Diversisporaceae</taxon>
        <taxon>Diversispora</taxon>
    </lineage>
</organism>
<feature type="transmembrane region" description="Helical" evidence="2">
    <location>
        <begin position="239"/>
        <end position="258"/>
    </location>
</feature>
<feature type="compositionally biased region" description="Low complexity" evidence="1">
    <location>
        <begin position="288"/>
        <end position="297"/>
    </location>
</feature>
<keyword evidence="2" id="KW-0472">Membrane</keyword>
<feature type="transmembrane region" description="Helical" evidence="2">
    <location>
        <begin position="199"/>
        <end position="219"/>
    </location>
</feature>
<feature type="compositionally biased region" description="Polar residues" evidence="1">
    <location>
        <begin position="315"/>
        <end position="326"/>
    </location>
</feature>